<dbReference type="PANTHER" id="PTHR21519">
    <property type="entry name" value="PDZ DOMAIN-CONTAINING PROTEIN 8"/>
    <property type="match status" value="1"/>
</dbReference>
<evidence type="ECO:0000313" key="2">
    <source>
        <dbReference type="Proteomes" id="UP000271098"/>
    </source>
</evidence>
<dbReference type="Proteomes" id="UP000271098">
    <property type="component" value="Unassembled WGS sequence"/>
</dbReference>
<reference evidence="1 2" key="1">
    <citation type="submission" date="2018-11" db="EMBL/GenBank/DDBJ databases">
        <authorList>
            <consortium name="Pathogen Informatics"/>
        </authorList>
    </citation>
    <scope>NUCLEOTIDE SEQUENCE [LARGE SCALE GENOMIC DNA]</scope>
</reference>
<accession>A0A3P6Q3F4</accession>
<protein>
    <submittedName>
        <fullName evidence="1">Uncharacterized protein</fullName>
    </submittedName>
</protein>
<organism evidence="1 2">
    <name type="scientific">Gongylonema pulchrum</name>
    <dbReference type="NCBI Taxonomy" id="637853"/>
    <lineage>
        <taxon>Eukaryota</taxon>
        <taxon>Metazoa</taxon>
        <taxon>Ecdysozoa</taxon>
        <taxon>Nematoda</taxon>
        <taxon>Chromadorea</taxon>
        <taxon>Rhabditida</taxon>
        <taxon>Spirurina</taxon>
        <taxon>Spiruromorpha</taxon>
        <taxon>Spiruroidea</taxon>
        <taxon>Gongylonematidae</taxon>
        <taxon>Gongylonema</taxon>
    </lineage>
</organism>
<dbReference type="PANTHER" id="PTHR21519:SF1">
    <property type="entry name" value="PDZ DOMAIN-CONTAINING PROTEIN 8"/>
    <property type="match status" value="1"/>
</dbReference>
<dbReference type="AlphaFoldDB" id="A0A3P6Q3F4"/>
<dbReference type="OrthoDB" id="10004596at2759"/>
<evidence type="ECO:0000313" key="1">
    <source>
        <dbReference type="EMBL" id="VDK34405.1"/>
    </source>
</evidence>
<dbReference type="GO" id="GO:0044233">
    <property type="term" value="C:mitochondria-associated endoplasmic reticulum membrane contact site"/>
    <property type="evidence" value="ECO:0007669"/>
    <property type="project" value="InterPro"/>
</dbReference>
<dbReference type="InterPro" id="IPR039275">
    <property type="entry name" value="PDZD8"/>
</dbReference>
<name>A0A3P6Q3F4_9BILA</name>
<dbReference type="GO" id="GO:1990456">
    <property type="term" value="P:mitochondrion-endoplasmic reticulum membrane tethering"/>
    <property type="evidence" value="ECO:0007669"/>
    <property type="project" value="InterPro"/>
</dbReference>
<sequence length="199" mass="22274">MHCDTITTFLDKHVSGRATPTIQTEFSQDLVPVEKARWTVLIKCSHLFLQNTIPDVFSQLKLSGEASQMMYQPGNAYNEHMISAAKITGRHLFFDLDPVARKARINDDIEKIQKIISQTTVERLRALECMKDENTHLTGSDSFAKLDDRLQALAVLMLHYCAALQNCIEFEESSADQNQEVADTSSEFVSGAIAYSAAD</sequence>
<gene>
    <name evidence="1" type="ORF">GPUH_LOCUS2466</name>
</gene>
<dbReference type="GO" id="GO:0005739">
    <property type="term" value="C:mitochondrion"/>
    <property type="evidence" value="ECO:0007669"/>
    <property type="project" value="GOC"/>
</dbReference>
<proteinExistence type="predicted"/>
<dbReference type="GO" id="GO:0051560">
    <property type="term" value="P:mitochondrial calcium ion homeostasis"/>
    <property type="evidence" value="ECO:0007669"/>
    <property type="project" value="InterPro"/>
</dbReference>
<keyword evidence="2" id="KW-1185">Reference proteome</keyword>
<dbReference type="EMBL" id="UYRT01003728">
    <property type="protein sequence ID" value="VDK34405.1"/>
    <property type="molecule type" value="Genomic_DNA"/>
</dbReference>